<accession>A0A2T8IGH4</accession>
<feature type="compositionally biased region" description="Polar residues" evidence="1">
    <location>
        <begin position="1"/>
        <end position="10"/>
    </location>
</feature>
<protein>
    <submittedName>
        <fullName evidence="2">Uncharacterized protein</fullName>
    </submittedName>
</protein>
<dbReference type="Proteomes" id="UP000243499">
    <property type="component" value="Chromosome 6"/>
</dbReference>
<organism evidence="2">
    <name type="scientific">Panicum hallii</name>
    <dbReference type="NCBI Taxonomy" id="206008"/>
    <lineage>
        <taxon>Eukaryota</taxon>
        <taxon>Viridiplantae</taxon>
        <taxon>Streptophyta</taxon>
        <taxon>Embryophyta</taxon>
        <taxon>Tracheophyta</taxon>
        <taxon>Spermatophyta</taxon>
        <taxon>Magnoliopsida</taxon>
        <taxon>Liliopsida</taxon>
        <taxon>Poales</taxon>
        <taxon>Poaceae</taxon>
        <taxon>PACMAD clade</taxon>
        <taxon>Panicoideae</taxon>
        <taxon>Panicodae</taxon>
        <taxon>Paniceae</taxon>
        <taxon>Panicinae</taxon>
        <taxon>Panicum</taxon>
        <taxon>Panicum sect. Panicum</taxon>
    </lineage>
</organism>
<sequence>MRWRTTSNAASPLAAMSFTESSPCPARRRLLHLTGAGKEGALDAWCSAPRHLPLTISIK</sequence>
<evidence type="ECO:0000256" key="1">
    <source>
        <dbReference type="SAM" id="MobiDB-lite"/>
    </source>
</evidence>
<dbReference type="Gramene" id="PVH36769">
    <property type="protein sequence ID" value="PVH36769"/>
    <property type="gene ID" value="PAHAL_6G165400"/>
</dbReference>
<dbReference type="EMBL" id="CM008051">
    <property type="protein sequence ID" value="PVH36769.1"/>
    <property type="molecule type" value="Genomic_DNA"/>
</dbReference>
<gene>
    <name evidence="2" type="ORF">PAHAL_6G165400</name>
</gene>
<evidence type="ECO:0000313" key="2">
    <source>
        <dbReference type="EMBL" id="PVH36769.1"/>
    </source>
</evidence>
<dbReference type="AlphaFoldDB" id="A0A2T8IGH4"/>
<feature type="region of interest" description="Disordered" evidence="1">
    <location>
        <begin position="1"/>
        <end position="22"/>
    </location>
</feature>
<name>A0A2T8IGH4_9POAL</name>
<reference evidence="2" key="1">
    <citation type="submission" date="2018-04" db="EMBL/GenBank/DDBJ databases">
        <title>WGS assembly of Panicum hallii.</title>
        <authorList>
            <person name="Lovell J."/>
            <person name="Jenkins J."/>
            <person name="Lowry D."/>
            <person name="Mamidi S."/>
            <person name="Sreedasyam A."/>
            <person name="Weng X."/>
            <person name="Barry K."/>
            <person name="Bonette J."/>
            <person name="Campitelli B."/>
            <person name="Daum C."/>
            <person name="Gordon S."/>
            <person name="Gould B."/>
            <person name="Lipzen A."/>
            <person name="Macqueen A."/>
            <person name="Palacio-Mejia J."/>
            <person name="Plott C."/>
            <person name="Shakirov E."/>
            <person name="Shu S."/>
            <person name="Yoshinaga Y."/>
            <person name="Zane M."/>
            <person name="Rokhsar D."/>
            <person name="Grimwood J."/>
            <person name="Schmutz J."/>
            <person name="Juenger T."/>
        </authorList>
    </citation>
    <scope>NUCLEOTIDE SEQUENCE [LARGE SCALE GENOMIC DNA]</scope>
    <source>
        <strain evidence="2">FIL2</strain>
    </source>
</reference>
<proteinExistence type="predicted"/>